<dbReference type="InterPro" id="IPR003856">
    <property type="entry name" value="LPS_length_determ_N"/>
</dbReference>
<dbReference type="PANTHER" id="PTHR32309">
    <property type="entry name" value="TYROSINE-PROTEIN KINASE"/>
    <property type="match status" value="1"/>
</dbReference>
<dbReference type="PANTHER" id="PTHR32309:SF13">
    <property type="entry name" value="FERRIC ENTEROBACTIN TRANSPORT PROTEIN FEPE"/>
    <property type="match status" value="1"/>
</dbReference>
<proteinExistence type="predicted"/>
<sequence length="362" mass="40989">MHTNTQPSTEEIDLFDLFATLWKNKLTIILFTTCTIVLASLYAFTAKEAWTSKAQVVPAKAIQLGAFLEAERRYYRYADIEKDFDLQDSLNNAFASFIQTLRATDNRLAFFKDSAYYQAITADITDETAKQLQLENIAFKDTKIQETEKNKKDSFDISFTAETAHDAHDTLAKLITHSNQVTQQKLFENLFERVEDRIATLEQSVLNTQKETEQNRKNQIEQFKQALQVAQSAGISDYKGQTSATMIVDFTNNNIVDLTNNNNLFLLGTNYLQAQLDALNNSPLIYAANYYQTKENIQNLKQILTIKPGGETFEFTRTPSLPLTKDKPKKALILLAGAVLGGVLGSLFVLLQQALRNRRKPL</sequence>
<dbReference type="Gene3D" id="3.30.1890.10">
    <property type="entry name" value="FepE-like"/>
    <property type="match status" value="1"/>
</dbReference>
<evidence type="ECO:0000256" key="3">
    <source>
        <dbReference type="ARBA" id="ARBA00022692"/>
    </source>
</evidence>
<evidence type="ECO:0000256" key="5">
    <source>
        <dbReference type="ARBA" id="ARBA00023136"/>
    </source>
</evidence>
<name>A0A849P1E0_9BURK</name>
<dbReference type="Proteomes" id="UP000537862">
    <property type="component" value="Unassembled WGS sequence"/>
</dbReference>
<dbReference type="InterPro" id="IPR050445">
    <property type="entry name" value="Bact_polysacc_biosynth/exp"/>
</dbReference>
<evidence type="ECO:0000259" key="7">
    <source>
        <dbReference type="Pfam" id="PF02706"/>
    </source>
</evidence>
<keyword evidence="5 6" id="KW-0472">Membrane</keyword>
<dbReference type="GO" id="GO:0004713">
    <property type="term" value="F:protein tyrosine kinase activity"/>
    <property type="evidence" value="ECO:0007669"/>
    <property type="project" value="TreeGrafter"/>
</dbReference>
<comment type="caution">
    <text evidence="8">The sequence shown here is derived from an EMBL/GenBank/DDBJ whole genome shotgun (WGS) entry which is preliminary data.</text>
</comment>
<dbReference type="SUPFAM" id="SSF160355">
    <property type="entry name" value="Bacterial polysaccharide co-polymerase-like"/>
    <property type="match status" value="1"/>
</dbReference>
<evidence type="ECO:0000313" key="9">
    <source>
        <dbReference type="Proteomes" id="UP000537862"/>
    </source>
</evidence>
<keyword evidence="2" id="KW-1003">Cell membrane</keyword>
<evidence type="ECO:0000313" key="8">
    <source>
        <dbReference type="EMBL" id="NOL50826.1"/>
    </source>
</evidence>
<feature type="transmembrane region" description="Helical" evidence="6">
    <location>
        <begin position="26"/>
        <end position="44"/>
    </location>
</feature>
<gene>
    <name evidence="8" type="ORF">HKX39_01355</name>
</gene>
<dbReference type="AlphaFoldDB" id="A0A849P1E0"/>
<feature type="domain" description="Polysaccharide chain length determinant N-terminal" evidence="7">
    <location>
        <begin position="10"/>
        <end position="113"/>
    </location>
</feature>
<dbReference type="EMBL" id="JABGBN010000001">
    <property type="protein sequence ID" value="NOL50826.1"/>
    <property type="molecule type" value="Genomic_DNA"/>
</dbReference>
<dbReference type="GO" id="GO:0005886">
    <property type="term" value="C:plasma membrane"/>
    <property type="evidence" value="ECO:0007669"/>
    <property type="project" value="UniProtKB-SubCell"/>
</dbReference>
<keyword evidence="9" id="KW-1185">Reference proteome</keyword>
<feature type="transmembrane region" description="Helical" evidence="6">
    <location>
        <begin position="331"/>
        <end position="355"/>
    </location>
</feature>
<dbReference type="RefSeq" id="WP_171679513.1">
    <property type="nucleotide sequence ID" value="NZ_JABGBN010000001.1"/>
</dbReference>
<keyword evidence="4 6" id="KW-1133">Transmembrane helix</keyword>
<evidence type="ECO:0000256" key="2">
    <source>
        <dbReference type="ARBA" id="ARBA00022475"/>
    </source>
</evidence>
<organism evidence="8 9">
    <name type="scientific">Pelistega suis</name>
    <dbReference type="NCBI Taxonomy" id="1631957"/>
    <lineage>
        <taxon>Bacteria</taxon>
        <taxon>Pseudomonadati</taxon>
        <taxon>Pseudomonadota</taxon>
        <taxon>Betaproteobacteria</taxon>
        <taxon>Burkholderiales</taxon>
        <taxon>Alcaligenaceae</taxon>
        <taxon>Pelistega</taxon>
    </lineage>
</organism>
<evidence type="ECO:0000256" key="1">
    <source>
        <dbReference type="ARBA" id="ARBA00004651"/>
    </source>
</evidence>
<comment type="subcellular location">
    <subcellularLocation>
        <location evidence="1">Cell membrane</location>
        <topology evidence="1">Multi-pass membrane protein</topology>
    </subcellularLocation>
</comment>
<accession>A0A849P1E0</accession>
<protein>
    <recommendedName>
        <fullName evidence="7">Polysaccharide chain length determinant N-terminal domain-containing protein</fullName>
    </recommendedName>
</protein>
<evidence type="ECO:0000256" key="6">
    <source>
        <dbReference type="SAM" id="Phobius"/>
    </source>
</evidence>
<dbReference type="Pfam" id="PF02706">
    <property type="entry name" value="Wzz"/>
    <property type="match status" value="1"/>
</dbReference>
<keyword evidence="3 6" id="KW-0812">Transmembrane</keyword>
<reference evidence="8 9" key="1">
    <citation type="submission" date="2020-05" db="EMBL/GenBank/DDBJ databases">
        <authorList>
            <person name="Niu N."/>
        </authorList>
    </citation>
    <scope>NUCLEOTIDE SEQUENCE [LARGE SCALE GENOMIC DNA]</scope>
    <source>
        <strain evidence="8 9">3340-03</strain>
    </source>
</reference>
<evidence type="ECO:0000256" key="4">
    <source>
        <dbReference type="ARBA" id="ARBA00022989"/>
    </source>
</evidence>